<evidence type="ECO:0000313" key="2">
    <source>
        <dbReference type="EMBL" id="BCI86344.1"/>
    </source>
</evidence>
<protein>
    <submittedName>
        <fullName evidence="2">Uncharacterized protein</fullName>
    </submittedName>
</protein>
<sequence>MAPEANPGRAAWARPGIADANPGSAAAGAAGAAGVSGAVTPGIGVVTREWPALPPLREPSEPPPVR</sequence>
<accession>A0A7G1I7D4</accession>
<dbReference type="EMBL" id="AP023343">
    <property type="protein sequence ID" value="BCI86344.1"/>
    <property type="molecule type" value="Genomic_DNA"/>
</dbReference>
<feature type="compositionally biased region" description="Low complexity" evidence="1">
    <location>
        <begin position="23"/>
        <end position="35"/>
    </location>
</feature>
<evidence type="ECO:0000313" key="3">
    <source>
        <dbReference type="Proteomes" id="UP000516380"/>
    </source>
</evidence>
<proteinExistence type="predicted"/>
<dbReference type="AlphaFoldDB" id="A0A7G1I7D4"/>
<feature type="region of interest" description="Disordered" evidence="1">
    <location>
        <begin position="1"/>
        <end position="35"/>
    </location>
</feature>
<dbReference type="Proteomes" id="UP000516380">
    <property type="component" value="Chromosome"/>
</dbReference>
<organism evidence="2 3">
    <name type="scientific">Mycobacterium kansasii</name>
    <dbReference type="NCBI Taxonomy" id="1768"/>
    <lineage>
        <taxon>Bacteria</taxon>
        <taxon>Bacillati</taxon>
        <taxon>Actinomycetota</taxon>
        <taxon>Actinomycetes</taxon>
        <taxon>Mycobacteriales</taxon>
        <taxon>Mycobacteriaceae</taxon>
        <taxon>Mycobacterium</taxon>
    </lineage>
</organism>
<reference evidence="2 3" key="1">
    <citation type="submission" date="2020-07" db="EMBL/GenBank/DDBJ databases">
        <title>Mycobacterium kansasii (former subtype) with zoonotic potential isolated from diseased indoor pet cat, Japan.</title>
        <authorList>
            <person name="Fukano H."/>
            <person name="Terazono T."/>
            <person name="Hoshino Y."/>
        </authorList>
    </citation>
    <scope>NUCLEOTIDE SEQUENCE [LARGE SCALE GENOMIC DNA]</scope>
    <source>
        <strain evidence="2 3">Kuro-I</strain>
    </source>
</reference>
<keyword evidence="3" id="KW-1185">Reference proteome</keyword>
<evidence type="ECO:0000256" key="1">
    <source>
        <dbReference type="SAM" id="MobiDB-lite"/>
    </source>
</evidence>
<name>A0A7G1I7D4_MYCKA</name>
<gene>
    <name evidence="2" type="ORF">NIIDMKKI_15500</name>
</gene>